<accession>A0ACB6Z3J4</accession>
<protein>
    <submittedName>
        <fullName evidence="1">Uncharacterized protein</fullName>
    </submittedName>
</protein>
<organism evidence="1 2">
    <name type="scientific">Thelephora ganbajun</name>
    <name type="common">Ganba fungus</name>
    <dbReference type="NCBI Taxonomy" id="370292"/>
    <lineage>
        <taxon>Eukaryota</taxon>
        <taxon>Fungi</taxon>
        <taxon>Dikarya</taxon>
        <taxon>Basidiomycota</taxon>
        <taxon>Agaricomycotina</taxon>
        <taxon>Agaricomycetes</taxon>
        <taxon>Thelephorales</taxon>
        <taxon>Thelephoraceae</taxon>
        <taxon>Thelephora</taxon>
    </lineage>
</organism>
<evidence type="ECO:0000313" key="1">
    <source>
        <dbReference type="EMBL" id="KAF9643711.1"/>
    </source>
</evidence>
<keyword evidence="2" id="KW-1185">Reference proteome</keyword>
<dbReference type="EMBL" id="MU118193">
    <property type="protein sequence ID" value="KAF9643711.1"/>
    <property type="molecule type" value="Genomic_DNA"/>
</dbReference>
<gene>
    <name evidence="1" type="ORF">BDM02DRAFT_3191297</name>
</gene>
<name>A0ACB6Z3J4_THEGA</name>
<proteinExistence type="predicted"/>
<sequence length="703" mass="76883">MATVSLLANPLANTSSSSFSEPPQIISNPSNPSSDQPQPSTSQPDGNQSVTEVIIEALRSKDRLFVLKLGEQMEALINERKTRIDLNPTTSYQRLLVHRCSAYYRLAPENDPTSKGITVYPTADSKIPPRRIAELVPLEETAQPAFKIMRRVQQDRTKLKPASQAGSIAGEDADLSDLDPFETGSQGGRSNATGNNSHHKKYMTIEEREAAYNEARSRIFMDFEEKEKVKEKVKEKDMSANSFTFSQVSGSASTSAGRDSGSVGDIEDSLSSVATESEWSGPVTRNEKPRRSGSGNTSAGSSRSLRSFNNGGSSHNSRATSPSFSYASLYEPPPASYDQPQYIGHPPIGYNHAYMYTPYPPPSGQPMGQGAVPQYPYYQPYPYHPQHPHSDPTSPSMGEPMFHPQPHPHSQSQQQLPYPPQYMWPPGHHPPPPQPPQHTQSAPPQPVHPSSTPNVAPPQGSGYPQQFIPPSGQYGHYPMPYYPPHPQGPPSTQPSHPMPHIHSQLYHPDNNGQGHRPVIGNQNPSVDSHNGRRGGGHNNRRNAPKVRTTWSYGPGPGGFQYHNNNGDTVGPRLTPSRRTSGNSSAGSRTPGDEASSTASSSTTSSSSRHTYTSTSTTSKHPLPARPDWAVGLKAQPTLSPRGHHDQHQNSPCGLPAIVKYAIKFGKTDPRCEWCVEQSDIKQIDHDARLFRTWDAWVGISALS</sequence>
<evidence type="ECO:0000313" key="2">
    <source>
        <dbReference type="Proteomes" id="UP000886501"/>
    </source>
</evidence>
<comment type="caution">
    <text evidence="1">The sequence shown here is derived from an EMBL/GenBank/DDBJ whole genome shotgun (WGS) entry which is preliminary data.</text>
</comment>
<reference evidence="1" key="2">
    <citation type="journal article" date="2020" name="Nat. Commun.">
        <title>Large-scale genome sequencing of mycorrhizal fungi provides insights into the early evolution of symbiotic traits.</title>
        <authorList>
            <person name="Miyauchi S."/>
            <person name="Kiss E."/>
            <person name="Kuo A."/>
            <person name="Drula E."/>
            <person name="Kohler A."/>
            <person name="Sanchez-Garcia M."/>
            <person name="Morin E."/>
            <person name="Andreopoulos B."/>
            <person name="Barry K.W."/>
            <person name="Bonito G."/>
            <person name="Buee M."/>
            <person name="Carver A."/>
            <person name="Chen C."/>
            <person name="Cichocki N."/>
            <person name="Clum A."/>
            <person name="Culley D."/>
            <person name="Crous P.W."/>
            <person name="Fauchery L."/>
            <person name="Girlanda M."/>
            <person name="Hayes R.D."/>
            <person name="Keri Z."/>
            <person name="LaButti K."/>
            <person name="Lipzen A."/>
            <person name="Lombard V."/>
            <person name="Magnuson J."/>
            <person name="Maillard F."/>
            <person name="Murat C."/>
            <person name="Nolan M."/>
            <person name="Ohm R.A."/>
            <person name="Pangilinan J."/>
            <person name="Pereira M.F."/>
            <person name="Perotto S."/>
            <person name="Peter M."/>
            <person name="Pfister S."/>
            <person name="Riley R."/>
            <person name="Sitrit Y."/>
            <person name="Stielow J.B."/>
            <person name="Szollosi G."/>
            <person name="Zifcakova L."/>
            <person name="Stursova M."/>
            <person name="Spatafora J.W."/>
            <person name="Tedersoo L."/>
            <person name="Vaario L.M."/>
            <person name="Yamada A."/>
            <person name="Yan M."/>
            <person name="Wang P."/>
            <person name="Xu J."/>
            <person name="Bruns T."/>
            <person name="Baldrian P."/>
            <person name="Vilgalys R."/>
            <person name="Dunand C."/>
            <person name="Henrissat B."/>
            <person name="Grigoriev I.V."/>
            <person name="Hibbett D."/>
            <person name="Nagy L.G."/>
            <person name="Martin F.M."/>
        </authorList>
    </citation>
    <scope>NUCLEOTIDE SEQUENCE</scope>
    <source>
        <strain evidence="1">P2</strain>
    </source>
</reference>
<reference evidence="1" key="1">
    <citation type="submission" date="2019-10" db="EMBL/GenBank/DDBJ databases">
        <authorList>
            <consortium name="DOE Joint Genome Institute"/>
            <person name="Kuo A."/>
            <person name="Miyauchi S."/>
            <person name="Kiss E."/>
            <person name="Drula E."/>
            <person name="Kohler A."/>
            <person name="Sanchez-Garcia M."/>
            <person name="Andreopoulos B."/>
            <person name="Barry K.W."/>
            <person name="Bonito G."/>
            <person name="Buee M."/>
            <person name="Carver A."/>
            <person name="Chen C."/>
            <person name="Cichocki N."/>
            <person name="Clum A."/>
            <person name="Culley D."/>
            <person name="Crous P.W."/>
            <person name="Fauchery L."/>
            <person name="Girlanda M."/>
            <person name="Hayes R."/>
            <person name="Keri Z."/>
            <person name="Labutti K."/>
            <person name="Lipzen A."/>
            <person name="Lombard V."/>
            <person name="Magnuson J."/>
            <person name="Maillard F."/>
            <person name="Morin E."/>
            <person name="Murat C."/>
            <person name="Nolan M."/>
            <person name="Ohm R."/>
            <person name="Pangilinan J."/>
            <person name="Pereira M."/>
            <person name="Perotto S."/>
            <person name="Peter M."/>
            <person name="Riley R."/>
            <person name="Sitrit Y."/>
            <person name="Stielow B."/>
            <person name="Szollosi G."/>
            <person name="Zifcakova L."/>
            <person name="Stursova M."/>
            <person name="Spatafora J.W."/>
            <person name="Tedersoo L."/>
            <person name="Vaario L.-M."/>
            <person name="Yamada A."/>
            <person name="Yan M."/>
            <person name="Wang P."/>
            <person name="Xu J."/>
            <person name="Bruns T."/>
            <person name="Baldrian P."/>
            <person name="Vilgalys R."/>
            <person name="Henrissat B."/>
            <person name="Grigoriev I.V."/>
            <person name="Hibbett D."/>
            <person name="Nagy L.G."/>
            <person name="Martin F.M."/>
        </authorList>
    </citation>
    <scope>NUCLEOTIDE SEQUENCE</scope>
    <source>
        <strain evidence="1">P2</strain>
    </source>
</reference>
<dbReference type="Proteomes" id="UP000886501">
    <property type="component" value="Unassembled WGS sequence"/>
</dbReference>